<dbReference type="GO" id="GO:0005576">
    <property type="term" value="C:extracellular region"/>
    <property type="evidence" value="ECO:0007669"/>
    <property type="project" value="UniProtKB-ARBA"/>
</dbReference>
<dbReference type="InterPro" id="IPR036852">
    <property type="entry name" value="Peptidase_S8/S53_dom_sf"/>
</dbReference>
<dbReference type="Pfam" id="PF05922">
    <property type="entry name" value="Inhibitor_I9"/>
    <property type="match status" value="1"/>
</dbReference>
<dbReference type="GO" id="GO:0004252">
    <property type="term" value="F:serine-type endopeptidase activity"/>
    <property type="evidence" value="ECO:0007669"/>
    <property type="project" value="UniProtKB-UniRule"/>
</dbReference>
<comment type="caution">
    <text evidence="12">The sequence shown here is derived from an EMBL/GenBank/DDBJ whole genome shotgun (WGS) entry which is preliminary data.</text>
</comment>
<dbReference type="CDD" id="cd04077">
    <property type="entry name" value="Peptidases_S8_PCSK9_ProteinaseK_like"/>
    <property type="match status" value="1"/>
</dbReference>
<dbReference type="PROSITE" id="PS00137">
    <property type="entry name" value="SUBTILASE_HIS"/>
    <property type="match status" value="1"/>
</dbReference>
<feature type="active site" description="Charge relay system" evidence="7">
    <location>
        <position position="175"/>
    </location>
</feature>
<dbReference type="SUPFAM" id="SSF52743">
    <property type="entry name" value="Subtilisin-like"/>
    <property type="match status" value="1"/>
</dbReference>
<dbReference type="Pfam" id="PF00082">
    <property type="entry name" value="Peptidase_S8"/>
    <property type="match status" value="1"/>
</dbReference>
<dbReference type="PRINTS" id="PR00723">
    <property type="entry name" value="SUBTILISIN"/>
</dbReference>
<protein>
    <submittedName>
        <fullName evidence="12">Proteinase T</fullName>
    </submittedName>
</protein>
<dbReference type="PANTHER" id="PTHR43806">
    <property type="entry name" value="PEPTIDASE S8"/>
    <property type="match status" value="1"/>
</dbReference>
<gene>
    <name evidence="12" type="ORF">BBO_02035</name>
</gene>
<dbReference type="FunFam" id="3.40.50.200:FF:000014">
    <property type="entry name" value="Proteinase K"/>
    <property type="match status" value="1"/>
</dbReference>
<feature type="domain" description="Peptidase S8/S53" evidence="10">
    <location>
        <begin position="135"/>
        <end position="345"/>
    </location>
</feature>
<dbReference type="EMBL" id="AZHA01000004">
    <property type="protein sequence ID" value="OAA48990.1"/>
    <property type="molecule type" value="Genomic_DNA"/>
</dbReference>
<evidence type="ECO:0000256" key="8">
    <source>
        <dbReference type="RuleBase" id="RU003355"/>
    </source>
</evidence>
<dbReference type="GO" id="GO:0006508">
    <property type="term" value="P:proteolysis"/>
    <property type="evidence" value="ECO:0007669"/>
    <property type="project" value="UniProtKB-KW"/>
</dbReference>
<feature type="active site" description="Charge relay system" evidence="7">
    <location>
        <position position="144"/>
    </location>
</feature>
<keyword evidence="6" id="KW-1015">Disulfide bond</keyword>
<evidence type="ECO:0000256" key="3">
    <source>
        <dbReference type="ARBA" id="ARBA00022729"/>
    </source>
</evidence>
<dbReference type="InterPro" id="IPR034193">
    <property type="entry name" value="PCSK9_ProteinaseK-like"/>
</dbReference>
<dbReference type="PROSITE" id="PS00136">
    <property type="entry name" value="SUBTILASE_ASP"/>
    <property type="match status" value="1"/>
</dbReference>
<organism evidence="12 13">
    <name type="scientific">Beauveria brongniartii RCEF 3172</name>
    <dbReference type="NCBI Taxonomy" id="1081107"/>
    <lineage>
        <taxon>Eukaryota</taxon>
        <taxon>Fungi</taxon>
        <taxon>Dikarya</taxon>
        <taxon>Ascomycota</taxon>
        <taxon>Pezizomycotina</taxon>
        <taxon>Sordariomycetes</taxon>
        <taxon>Hypocreomycetidae</taxon>
        <taxon>Hypocreales</taxon>
        <taxon>Cordycipitaceae</taxon>
        <taxon>Beauveria</taxon>
        <taxon>Beauveria brongniartii</taxon>
    </lineage>
</organism>
<feature type="chain" id="PRO_5012542916" evidence="9">
    <location>
        <begin position="16"/>
        <end position="386"/>
    </location>
</feature>
<evidence type="ECO:0000256" key="7">
    <source>
        <dbReference type="PROSITE-ProRule" id="PRU01240"/>
    </source>
</evidence>
<keyword evidence="13" id="KW-1185">Reference proteome</keyword>
<dbReference type="Gene3D" id="3.40.50.200">
    <property type="entry name" value="Peptidase S8/S53 domain"/>
    <property type="match status" value="1"/>
</dbReference>
<reference evidence="12 13" key="1">
    <citation type="journal article" date="2016" name="Genome Biol. Evol.">
        <title>Divergent and convergent evolution of fungal pathogenicity.</title>
        <authorList>
            <person name="Shang Y."/>
            <person name="Xiao G."/>
            <person name="Zheng P."/>
            <person name="Cen K."/>
            <person name="Zhan S."/>
            <person name="Wang C."/>
        </authorList>
    </citation>
    <scope>NUCLEOTIDE SEQUENCE [LARGE SCALE GENOMIC DNA]</scope>
    <source>
        <strain evidence="12 13">RCEF 3172</strain>
    </source>
</reference>
<dbReference type="PROSITE" id="PS51892">
    <property type="entry name" value="SUBTILASE"/>
    <property type="match status" value="1"/>
</dbReference>
<dbReference type="InterPro" id="IPR022398">
    <property type="entry name" value="Peptidase_S8_His-AS"/>
</dbReference>
<evidence type="ECO:0000259" key="11">
    <source>
        <dbReference type="Pfam" id="PF05922"/>
    </source>
</evidence>
<dbReference type="InterPro" id="IPR050131">
    <property type="entry name" value="Peptidase_S8_subtilisin-like"/>
</dbReference>
<dbReference type="Proteomes" id="UP000076863">
    <property type="component" value="Unassembled WGS sequence"/>
</dbReference>
<comment type="similarity">
    <text evidence="1 7 8">Belongs to the peptidase S8 family.</text>
</comment>
<feature type="signal peptide" evidence="9">
    <location>
        <begin position="1"/>
        <end position="15"/>
    </location>
</feature>
<dbReference type="OrthoDB" id="206201at2759"/>
<dbReference type="SUPFAM" id="SSF54897">
    <property type="entry name" value="Protease propeptides/inhibitors"/>
    <property type="match status" value="1"/>
</dbReference>
<accession>A0A162M1T1</accession>
<keyword evidence="5 7" id="KW-0720">Serine protease</keyword>
<dbReference type="InterPro" id="IPR037045">
    <property type="entry name" value="S8pro/Inhibitor_I9_sf"/>
</dbReference>
<feature type="active site" description="Charge relay system" evidence="7">
    <location>
        <position position="330"/>
    </location>
</feature>
<dbReference type="Gene3D" id="3.30.70.80">
    <property type="entry name" value="Peptidase S8 propeptide/proteinase inhibitor I9"/>
    <property type="match status" value="1"/>
</dbReference>
<sequence>MLLSILLGLLPMVLAAPTVQRAEPAPLHAAKDSSAAIPGKYIVKYKAGSKPDATIMTESADYVYSDVMRGFAGSLDDSALQELRSHPDVEYIEQDSVVSLSAFTTQPNPPWGVARLSRRKNNGTTTGYTYDRSAGAGTCVYVLDTGVDDRHPDFGGRAKQIKSFIAKEHGDGHGHGTHCAGTIASTTYGVAKKAHVYGIKVLGNFGSGTWSGIIAGMDYVVTDSRGRKCPNGVFASMSFGGGYSLAVNDGAAKLVASGVFAAVAAGNENSDASFVSPASEETVCTVGASDAMDVRASFSNYGSVVDIFAPGVSVLSLAPGGGTRIMSGTSMATPHIAGLAAYISALEGGSASELCSRLQALATPDLITGLPGITTNLLAFNGNPSG</sequence>
<evidence type="ECO:0000256" key="9">
    <source>
        <dbReference type="SAM" id="SignalP"/>
    </source>
</evidence>
<proteinExistence type="inferred from homology"/>
<dbReference type="InterPro" id="IPR023828">
    <property type="entry name" value="Peptidase_S8_Ser-AS"/>
</dbReference>
<keyword evidence="2 7" id="KW-0645">Protease</keyword>
<dbReference type="InterPro" id="IPR015500">
    <property type="entry name" value="Peptidase_S8_subtilisin-rel"/>
</dbReference>
<evidence type="ECO:0000256" key="1">
    <source>
        <dbReference type="ARBA" id="ARBA00011073"/>
    </source>
</evidence>
<keyword evidence="4 7" id="KW-0378">Hydrolase</keyword>
<evidence type="ECO:0000256" key="5">
    <source>
        <dbReference type="ARBA" id="ARBA00022825"/>
    </source>
</evidence>
<keyword evidence="3 9" id="KW-0732">Signal</keyword>
<dbReference type="PANTHER" id="PTHR43806:SF58">
    <property type="entry name" value="ALKALINE PROTEASE 1-RELATED"/>
    <property type="match status" value="1"/>
</dbReference>
<dbReference type="InterPro" id="IPR023827">
    <property type="entry name" value="Peptidase_S8_Asp-AS"/>
</dbReference>
<feature type="domain" description="Inhibitor I9" evidence="11">
    <location>
        <begin position="57"/>
        <end position="100"/>
    </location>
</feature>
<dbReference type="AlphaFoldDB" id="A0A162M1T1"/>
<evidence type="ECO:0000313" key="13">
    <source>
        <dbReference type="Proteomes" id="UP000076863"/>
    </source>
</evidence>
<dbReference type="PROSITE" id="PS00138">
    <property type="entry name" value="SUBTILASE_SER"/>
    <property type="match status" value="1"/>
</dbReference>
<name>A0A162M1T1_9HYPO</name>
<evidence type="ECO:0000259" key="10">
    <source>
        <dbReference type="Pfam" id="PF00082"/>
    </source>
</evidence>
<evidence type="ECO:0000256" key="4">
    <source>
        <dbReference type="ARBA" id="ARBA00022801"/>
    </source>
</evidence>
<dbReference type="InterPro" id="IPR010259">
    <property type="entry name" value="S8pro/Inhibitor_I9"/>
</dbReference>
<evidence type="ECO:0000256" key="2">
    <source>
        <dbReference type="ARBA" id="ARBA00022670"/>
    </source>
</evidence>
<dbReference type="InterPro" id="IPR000209">
    <property type="entry name" value="Peptidase_S8/S53_dom"/>
</dbReference>
<evidence type="ECO:0000256" key="6">
    <source>
        <dbReference type="ARBA" id="ARBA00023157"/>
    </source>
</evidence>
<evidence type="ECO:0000313" key="12">
    <source>
        <dbReference type="EMBL" id="OAA48990.1"/>
    </source>
</evidence>